<dbReference type="EMBL" id="BARW01025609">
    <property type="protein sequence ID" value="GAJ10440.1"/>
    <property type="molecule type" value="Genomic_DNA"/>
</dbReference>
<evidence type="ECO:0000313" key="1">
    <source>
        <dbReference type="EMBL" id="GAJ10440.1"/>
    </source>
</evidence>
<dbReference type="InterPro" id="IPR013320">
    <property type="entry name" value="ConA-like_dom_sf"/>
</dbReference>
<feature type="non-terminal residue" evidence="1">
    <location>
        <position position="1"/>
    </location>
</feature>
<sequence>TALDQQIVLGREDLWQDVSFSENLILVKGRWGSQDLVLQEAEYSPGGHTDLLIHFNRLPPQDHMGHYQVAEQDFLLSRRVVALGAGSGGFNSGSRGLHLVPQEQALFRQGTWLQDFSIEFWMYPARLSDGEQIFLWQGARWNGDQVIPQEVRCTVQDRKLDWTFDNFFTGPTGQAASLHFRSVTALVPRDWHHHLLRYDSRIGLLEYLVDGIPEAILYTTDSRREQGMILLPFAGDAGPGQVRIGERFTGFMDELRISRA</sequence>
<gene>
    <name evidence="1" type="ORF">S12H4_41935</name>
</gene>
<comment type="caution">
    <text evidence="1">The sequence shown here is derived from an EMBL/GenBank/DDBJ whole genome shotgun (WGS) entry which is preliminary data.</text>
</comment>
<proteinExistence type="predicted"/>
<dbReference type="SUPFAM" id="SSF49899">
    <property type="entry name" value="Concanavalin A-like lectins/glucanases"/>
    <property type="match status" value="1"/>
</dbReference>
<dbReference type="Gene3D" id="2.60.120.200">
    <property type="match status" value="1"/>
</dbReference>
<dbReference type="AlphaFoldDB" id="X1VNN9"/>
<dbReference type="Pfam" id="PF13385">
    <property type="entry name" value="Laminin_G_3"/>
    <property type="match status" value="1"/>
</dbReference>
<feature type="non-terminal residue" evidence="1">
    <location>
        <position position="260"/>
    </location>
</feature>
<reference evidence="1" key="1">
    <citation type="journal article" date="2014" name="Front. Microbiol.">
        <title>High frequency of phylogenetically diverse reductive dehalogenase-homologous genes in deep subseafloor sedimentary metagenomes.</title>
        <authorList>
            <person name="Kawai M."/>
            <person name="Futagami T."/>
            <person name="Toyoda A."/>
            <person name="Takaki Y."/>
            <person name="Nishi S."/>
            <person name="Hori S."/>
            <person name="Arai W."/>
            <person name="Tsubouchi T."/>
            <person name="Morono Y."/>
            <person name="Uchiyama I."/>
            <person name="Ito T."/>
            <person name="Fujiyama A."/>
            <person name="Inagaki F."/>
            <person name="Takami H."/>
        </authorList>
    </citation>
    <scope>NUCLEOTIDE SEQUENCE</scope>
    <source>
        <strain evidence="1">Expedition CK06-06</strain>
    </source>
</reference>
<name>X1VNN9_9ZZZZ</name>
<protein>
    <submittedName>
        <fullName evidence="1">Uncharacterized protein</fullName>
    </submittedName>
</protein>
<organism evidence="1">
    <name type="scientific">marine sediment metagenome</name>
    <dbReference type="NCBI Taxonomy" id="412755"/>
    <lineage>
        <taxon>unclassified sequences</taxon>
        <taxon>metagenomes</taxon>
        <taxon>ecological metagenomes</taxon>
    </lineage>
</organism>
<accession>X1VNN9</accession>